<dbReference type="Gene3D" id="3.40.50.10540">
    <property type="entry name" value="Crotonobetainyl-coa:carnitine coa-transferase, domain 1"/>
    <property type="match status" value="1"/>
</dbReference>
<keyword evidence="1" id="KW-0808">Transferase</keyword>
<keyword evidence="2" id="KW-1185">Reference proteome</keyword>
<evidence type="ECO:0000313" key="1">
    <source>
        <dbReference type="EMBL" id="RLK53050.1"/>
    </source>
</evidence>
<sequence>MRAAVPLPARTDVAGLAVDCVRSVADAAAALAGVAAPALDPVGISTAYTADRQITVDGVRPEAFAALSGFFRCRDGWVRTHANYPHHALRLRDALSLPAHADRDDLSAALATMSAAAAAMRVEGAGGLCVVVAAEQPDVDARLRERPLVVETKLGDAAPHPLDAAPDAPLRGVRVLDLTRVIAGPTGTQTLALLGAQVVRIDPPALAEPEWQHLMTGHGKRSALLDLRSDSGRAAFERLLADADVVALGYRPESLDRLGLSPGALAERRPGLIVLQHRAWRDPRRRGFDSLVQAASGIARIEGAPEAPGVLPAQALDYSTGYLMAAAAVRMLQRRARIGGSWLAETSLRRVAAELLGRPRTAEASPVPIVPVGSPPERMRFDVAGREVQTAGPAFTLGGRTFSAPRPWGGDPPEWW</sequence>
<dbReference type="InterPro" id="IPR050509">
    <property type="entry name" value="CoA-transferase_III"/>
</dbReference>
<reference evidence="1 2" key="1">
    <citation type="journal article" date="2015" name="Stand. Genomic Sci.">
        <title>Genomic Encyclopedia of Bacterial and Archaeal Type Strains, Phase III: the genomes of soil and plant-associated and newly described type strains.</title>
        <authorList>
            <person name="Whitman W.B."/>
            <person name="Woyke T."/>
            <person name="Klenk H.P."/>
            <person name="Zhou Y."/>
            <person name="Lilburn T.G."/>
            <person name="Beck B.J."/>
            <person name="De Vos P."/>
            <person name="Vandamme P."/>
            <person name="Eisen J.A."/>
            <person name="Garrity G."/>
            <person name="Hugenholtz P."/>
            <person name="Kyrpides N.C."/>
        </authorList>
    </citation>
    <scope>NUCLEOTIDE SEQUENCE [LARGE SCALE GENOMIC DNA]</scope>
    <source>
        <strain evidence="1 2">S2T63</strain>
    </source>
</reference>
<organism evidence="1 2">
    <name type="scientific">Microbacterium telephonicum</name>
    <dbReference type="NCBI Taxonomy" id="1714841"/>
    <lineage>
        <taxon>Bacteria</taxon>
        <taxon>Bacillati</taxon>
        <taxon>Actinomycetota</taxon>
        <taxon>Actinomycetes</taxon>
        <taxon>Micrococcales</taxon>
        <taxon>Microbacteriaceae</taxon>
        <taxon>Microbacterium</taxon>
    </lineage>
</organism>
<evidence type="ECO:0000313" key="2">
    <source>
        <dbReference type="Proteomes" id="UP000273158"/>
    </source>
</evidence>
<proteinExistence type="predicted"/>
<dbReference type="InterPro" id="IPR023606">
    <property type="entry name" value="CoA-Trfase_III_dom_1_sf"/>
</dbReference>
<protein>
    <submittedName>
        <fullName evidence="1">CoA transferase family III</fullName>
    </submittedName>
</protein>
<dbReference type="Pfam" id="PF02515">
    <property type="entry name" value="CoA_transf_3"/>
    <property type="match status" value="1"/>
</dbReference>
<name>A0A498CJL0_9MICO</name>
<dbReference type="Proteomes" id="UP000273158">
    <property type="component" value="Unassembled WGS sequence"/>
</dbReference>
<dbReference type="SUPFAM" id="SSF89796">
    <property type="entry name" value="CoA-transferase family III (CaiB/BaiF)"/>
    <property type="match status" value="2"/>
</dbReference>
<dbReference type="PANTHER" id="PTHR48228:SF4">
    <property type="entry name" value="BLR3030 PROTEIN"/>
    <property type="match status" value="1"/>
</dbReference>
<dbReference type="GO" id="GO:0016740">
    <property type="term" value="F:transferase activity"/>
    <property type="evidence" value="ECO:0007669"/>
    <property type="project" value="UniProtKB-KW"/>
</dbReference>
<dbReference type="InterPro" id="IPR003673">
    <property type="entry name" value="CoA-Trfase_fam_III"/>
</dbReference>
<dbReference type="PANTHER" id="PTHR48228">
    <property type="entry name" value="SUCCINYL-COA--D-CITRAMALATE COA-TRANSFERASE"/>
    <property type="match status" value="1"/>
</dbReference>
<dbReference type="AlphaFoldDB" id="A0A498CJL0"/>
<dbReference type="RefSeq" id="WP_241965098.1">
    <property type="nucleotide sequence ID" value="NZ_RCDB01000001.1"/>
</dbReference>
<comment type="caution">
    <text evidence="1">The sequence shown here is derived from an EMBL/GenBank/DDBJ whole genome shotgun (WGS) entry which is preliminary data.</text>
</comment>
<gene>
    <name evidence="1" type="ORF">C7474_1012</name>
</gene>
<accession>A0A498CJL0</accession>
<dbReference type="EMBL" id="RCDB01000001">
    <property type="protein sequence ID" value="RLK53050.1"/>
    <property type="molecule type" value="Genomic_DNA"/>
</dbReference>